<dbReference type="Gramene" id="EFJ37395">
    <property type="protein sequence ID" value="EFJ37395"/>
    <property type="gene ID" value="SELMODRAFT_64042"/>
</dbReference>
<dbReference type="HOGENOM" id="CLU_039683_0_0_1"/>
<proteinExistence type="predicted"/>
<dbReference type="Proteomes" id="UP000001514">
    <property type="component" value="Unassembled WGS sequence"/>
</dbReference>
<dbReference type="GO" id="GO:0031146">
    <property type="term" value="P:SCF-dependent proteasomal ubiquitin-dependent protein catabolic process"/>
    <property type="evidence" value="ECO:0000318"/>
    <property type="project" value="GO_Central"/>
</dbReference>
<dbReference type="EMBL" id="GL377566">
    <property type="protein sequence ID" value="EFJ37395.1"/>
    <property type="molecule type" value="Genomic_DNA"/>
</dbReference>
<dbReference type="KEGG" id="smo:SELMODRAFT_64042"/>
<sequence length="420" mass="46384">DLTALLTDEILLSILARLPGGSSPYPCSLVCKRWLRLHGLLRRSLKLHEWSYLESGRLKARFPNLTDLDLTQASVLVPRNCSAVLLTHGSYTLPLTPDVVDIFPVERCIQEHELSPAALDSGLKILGDSFSGLQRLSLKDIEAGLAYVARSCPMLQELELLQCTDEALTAMSACRHLQIVRLVGLVTEHYLGTFTDIGLTVLANRFSRIVKLELMGCEASYHGIAAIGQCCFMLEELTLSTKGFQRGWIAALSKCSCLKKLCLVSCRNIDVDPGPPEYLGHCSALDCLKLAKCDLRDRLGFAALLSVCRNVRELEFNDCWGLEDETFSMASKCRRTRLLSLEGCSLLTTSGLEAAVMAWKDLQRLRVTFCDNIRDSEVSPALANCFASLKEFKWRPDTRSLLAASLAGTGVGQKGGRFFK</sequence>
<evidence type="ECO:0008006" key="3">
    <source>
        <dbReference type="Google" id="ProtNLM"/>
    </source>
</evidence>
<organism evidence="2">
    <name type="scientific">Selaginella moellendorffii</name>
    <name type="common">Spikemoss</name>
    <dbReference type="NCBI Taxonomy" id="88036"/>
    <lineage>
        <taxon>Eukaryota</taxon>
        <taxon>Viridiplantae</taxon>
        <taxon>Streptophyta</taxon>
        <taxon>Embryophyta</taxon>
        <taxon>Tracheophyta</taxon>
        <taxon>Lycopodiopsida</taxon>
        <taxon>Selaginellales</taxon>
        <taxon>Selaginellaceae</taxon>
        <taxon>Selaginella</taxon>
    </lineage>
</organism>
<dbReference type="Gene3D" id="3.80.10.10">
    <property type="entry name" value="Ribonuclease Inhibitor"/>
    <property type="match status" value="2"/>
</dbReference>
<dbReference type="PANTHER" id="PTHR13318:SF74">
    <property type="entry name" value="OS02G0658500 PROTEIN"/>
    <property type="match status" value="1"/>
</dbReference>
<accession>D8QS75</accession>
<dbReference type="eggNOG" id="KOG1947">
    <property type="taxonomic scope" value="Eukaryota"/>
</dbReference>
<name>D8QS75_SELML</name>
<feature type="non-terminal residue" evidence="1">
    <location>
        <position position="420"/>
    </location>
</feature>
<dbReference type="InterPro" id="IPR036047">
    <property type="entry name" value="F-box-like_dom_sf"/>
</dbReference>
<dbReference type="SUPFAM" id="SSF81383">
    <property type="entry name" value="F-box domain"/>
    <property type="match status" value="1"/>
</dbReference>
<keyword evidence="2" id="KW-1185">Reference proteome</keyword>
<gene>
    <name evidence="1" type="ORF">SELMODRAFT_64042</name>
</gene>
<dbReference type="FunCoup" id="D8QS75">
    <property type="interactions" value="501"/>
</dbReference>
<reference evidence="1 2" key="1">
    <citation type="journal article" date="2011" name="Science">
        <title>The Selaginella genome identifies genetic changes associated with the evolution of vascular plants.</title>
        <authorList>
            <person name="Banks J.A."/>
            <person name="Nishiyama T."/>
            <person name="Hasebe M."/>
            <person name="Bowman J.L."/>
            <person name="Gribskov M."/>
            <person name="dePamphilis C."/>
            <person name="Albert V.A."/>
            <person name="Aono N."/>
            <person name="Aoyama T."/>
            <person name="Ambrose B.A."/>
            <person name="Ashton N.W."/>
            <person name="Axtell M.J."/>
            <person name="Barker E."/>
            <person name="Barker M.S."/>
            <person name="Bennetzen J.L."/>
            <person name="Bonawitz N.D."/>
            <person name="Chapple C."/>
            <person name="Cheng C."/>
            <person name="Correa L.G."/>
            <person name="Dacre M."/>
            <person name="DeBarry J."/>
            <person name="Dreyer I."/>
            <person name="Elias M."/>
            <person name="Engstrom E.M."/>
            <person name="Estelle M."/>
            <person name="Feng L."/>
            <person name="Finet C."/>
            <person name="Floyd S.K."/>
            <person name="Frommer W.B."/>
            <person name="Fujita T."/>
            <person name="Gramzow L."/>
            <person name="Gutensohn M."/>
            <person name="Harholt J."/>
            <person name="Hattori M."/>
            <person name="Heyl A."/>
            <person name="Hirai T."/>
            <person name="Hiwatashi Y."/>
            <person name="Ishikawa M."/>
            <person name="Iwata M."/>
            <person name="Karol K.G."/>
            <person name="Koehler B."/>
            <person name="Kolukisaoglu U."/>
            <person name="Kubo M."/>
            <person name="Kurata T."/>
            <person name="Lalonde S."/>
            <person name="Li K."/>
            <person name="Li Y."/>
            <person name="Litt A."/>
            <person name="Lyons E."/>
            <person name="Manning G."/>
            <person name="Maruyama T."/>
            <person name="Michael T.P."/>
            <person name="Mikami K."/>
            <person name="Miyazaki S."/>
            <person name="Morinaga S."/>
            <person name="Murata T."/>
            <person name="Mueller-Roeber B."/>
            <person name="Nelson D.R."/>
            <person name="Obara M."/>
            <person name="Oguri Y."/>
            <person name="Olmstead R.G."/>
            <person name="Onodera N."/>
            <person name="Petersen B.L."/>
            <person name="Pils B."/>
            <person name="Prigge M."/>
            <person name="Rensing S.A."/>
            <person name="Riano-Pachon D.M."/>
            <person name="Roberts A.W."/>
            <person name="Sato Y."/>
            <person name="Scheller H.V."/>
            <person name="Schulz B."/>
            <person name="Schulz C."/>
            <person name="Shakirov E.V."/>
            <person name="Shibagaki N."/>
            <person name="Shinohara N."/>
            <person name="Shippen D.E."/>
            <person name="Soerensen I."/>
            <person name="Sotooka R."/>
            <person name="Sugimoto N."/>
            <person name="Sugita M."/>
            <person name="Sumikawa N."/>
            <person name="Tanurdzic M."/>
            <person name="Theissen G."/>
            <person name="Ulvskov P."/>
            <person name="Wakazuki S."/>
            <person name="Weng J.K."/>
            <person name="Willats W.W."/>
            <person name="Wipf D."/>
            <person name="Wolf P.G."/>
            <person name="Yang L."/>
            <person name="Zimmer A.D."/>
            <person name="Zhu Q."/>
            <person name="Mitros T."/>
            <person name="Hellsten U."/>
            <person name="Loque D."/>
            <person name="Otillar R."/>
            <person name="Salamov A."/>
            <person name="Schmutz J."/>
            <person name="Shapiro H."/>
            <person name="Lindquist E."/>
            <person name="Lucas S."/>
            <person name="Rokhsar D."/>
            <person name="Grigoriev I.V."/>
        </authorList>
    </citation>
    <scope>NUCLEOTIDE SEQUENCE [LARGE SCALE GENOMIC DNA]</scope>
</reference>
<dbReference type="OMA" id="YQCTDES"/>
<dbReference type="SUPFAM" id="SSF52047">
    <property type="entry name" value="RNI-like"/>
    <property type="match status" value="2"/>
</dbReference>
<dbReference type="PANTHER" id="PTHR13318">
    <property type="entry name" value="PARTNER OF PAIRED, ISOFORM B-RELATED"/>
    <property type="match status" value="1"/>
</dbReference>
<evidence type="ECO:0000313" key="2">
    <source>
        <dbReference type="Proteomes" id="UP000001514"/>
    </source>
</evidence>
<dbReference type="AlphaFoldDB" id="D8QS75"/>
<dbReference type="InParanoid" id="D8QS75"/>
<feature type="non-terminal residue" evidence="1">
    <location>
        <position position="1"/>
    </location>
</feature>
<protein>
    <recommendedName>
        <fullName evidence="3">F-box domain-containing protein</fullName>
    </recommendedName>
</protein>
<dbReference type="GO" id="GO:0019005">
    <property type="term" value="C:SCF ubiquitin ligase complex"/>
    <property type="evidence" value="ECO:0000318"/>
    <property type="project" value="GO_Central"/>
</dbReference>
<evidence type="ECO:0000313" key="1">
    <source>
        <dbReference type="EMBL" id="EFJ37395.1"/>
    </source>
</evidence>
<dbReference type="InterPro" id="IPR032675">
    <property type="entry name" value="LRR_dom_sf"/>
</dbReference>